<evidence type="ECO:0000313" key="6">
    <source>
        <dbReference type="Proteomes" id="UP000078532"/>
    </source>
</evidence>
<dbReference type="NCBIfam" id="TIGR00152">
    <property type="entry name" value="dephospho-CoA kinase"/>
    <property type="match status" value="1"/>
</dbReference>
<accession>A0A1B7LE25</accession>
<sequence>MIVGLTGGIATGKSTVSALFRKLGAHIIDFDELAHMVIEPGRPAWREIIRQFGPAVLNPDQTVDRQKLGRIVFNHPDRLTGLNRIVHPAVFAADREITAGILEKEPRALIIKDVPLLTETAAREMVEKVIVVYASPEVQMQRMLGRGFNREEAQKRIDAQDPLSEKLKFADYVVYNDGSLEETERQVKEIYGRLQADAGRKA</sequence>
<keyword evidence="3" id="KW-0808">Transferase</keyword>
<dbReference type="UniPathway" id="UPA00241">
    <property type="reaction ID" value="UER00356"/>
</dbReference>
<organism evidence="5 6">
    <name type="scientific">Desulfotomaculum copahuensis</name>
    <dbReference type="NCBI Taxonomy" id="1838280"/>
    <lineage>
        <taxon>Bacteria</taxon>
        <taxon>Bacillati</taxon>
        <taxon>Bacillota</taxon>
        <taxon>Clostridia</taxon>
        <taxon>Eubacteriales</taxon>
        <taxon>Desulfotomaculaceae</taxon>
        <taxon>Desulfotomaculum</taxon>
    </lineage>
</organism>
<dbReference type="EC" id="2.7.1.24" evidence="3 4"/>
<dbReference type="PROSITE" id="PS51219">
    <property type="entry name" value="DPCK"/>
    <property type="match status" value="1"/>
</dbReference>
<keyword evidence="3" id="KW-0173">Coenzyme A biosynthesis</keyword>
<dbReference type="Pfam" id="PF01121">
    <property type="entry name" value="CoaE"/>
    <property type="match status" value="1"/>
</dbReference>
<comment type="catalytic activity">
    <reaction evidence="3">
        <text>3'-dephospho-CoA + ATP = ADP + CoA + H(+)</text>
        <dbReference type="Rhea" id="RHEA:18245"/>
        <dbReference type="ChEBI" id="CHEBI:15378"/>
        <dbReference type="ChEBI" id="CHEBI:30616"/>
        <dbReference type="ChEBI" id="CHEBI:57287"/>
        <dbReference type="ChEBI" id="CHEBI:57328"/>
        <dbReference type="ChEBI" id="CHEBI:456216"/>
        <dbReference type="EC" id="2.7.1.24"/>
    </reaction>
</comment>
<comment type="subcellular location">
    <subcellularLocation>
        <location evidence="3">Cytoplasm</location>
    </subcellularLocation>
</comment>
<dbReference type="STRING" id="1838280.A6M21_00470"/>
<dbReference type="SUPFAM" id="SSF52540">
    <property type="entry name" value="P-loop containing nucleoside triphosphate hydrolases"/>
    <property type="match status" value="1"/>
</dbReference>
<reference evidence="5 6" key="1">
    <citation type="submission" date="2016-04" db="EMBL/GenBank/DDBJ databases">
        <authorList>
            <person name="Evans L.H."/>
            <person name="Alamgir A."/>
            <person name="Owens N."/>
            <person name="Weber N.D."/>
            <person name="Virtaneva K."/>
            <person name="Barbian K."/>
            <person name="Babar A."/>
            <person name="Rosenke K."/>
        </authorList>
    </citation>
    <scope>NUCLEOTIDE SEQUENCE [LARGE SCALE GENOMIC DNA]</scope>
    <source>
        <strain evidence="5 6">LMa1</strain>
    </source>
</reference>
<evidence type="ECO:0000256" key="1">
    <source>
        <dbReference type="ARBA" id="ARBA00022741"/>
    </source>
</evidence>
<keyword evidence="1 3" id="KW-0547">Nucleotide-binding</keyword>
<dbReference type="AlphaFoldDB" id="A0A1B7LE25"/>
<evidence type="ECO:0000313" key="5">
    <source>
        <dbReference type="EMBL" id="OAT81305.1"/>
    </source>
</evidence>
<dbReference type="InterPro" id="IPR027417">
    <property type="entry name" value="P-loop_NTPase"/>
</dbReference>
<keyword evidence="3" id="KW-0963">Cytoplasm</keyword>
<dbReference type="Proteomes" id="UP000078532">
    <property type="component" value="Unassembled WGS sequence"/>
</dbReference>
<evidence type="ECO:0000256" key="3">
    <source>
        <dbReference type="HAMAP-Rule" id="MF_00376"/>
    </source>
</evidence>
<dbReference type="OrthoDB" id="9812943at2"/>
<keyword evidence="2 3" id="KW-0067">ATP-binding</keyword>
<protein>
    <recommendedName>
        <fullName evidence="3 4">Dephospho-CoA kinase</fullName>
        <ecNumber evidence="3 4">2.7.1.24</ecNumber>
    </recommendedName>
    <alternativeName>
        <fullName evidence="3">Dephosphocoenzyme A kinase</fullName>
    </alternativeName>
</protein>
<dbReference type="InterPro" id="IPR001977">
    <property type="entry name" value="Depp_CoAkinase"/>
</dbReference>
<feature type="binding site" evidence="3">
    <location>
        <begin position="10"/>
        <end position="15"/>
    </location>
    <ligand>
        <name>ATP</name>
        <dbReference type="ChEBI" id="CHEBI:30616"/>
    </ligand>
</feature>
<evidence type="ECO:0000256" key="4">
    <source>
        <dbReference type="NCBIfam" id="TIGR00152"/>
    </source>
</evidence>
<dbReference type="EMBL" id="LYVF01000165">
    <property type="protein sequence ID" value="OAT81305.1"/>
    <property type="molecule type" value="Genomic_DNA"/>
</dbReference>
<dbReference type="CDD" id="cd02022">
    <property type="entry name" value="DPCK"/>
    <property type="match status" value="1"/>
</dbReference>
<dbReference type="GO" id="GO:0005737">
    <property type="term" value="C:cytoplasm"/>
    <property type="evidence" value="ECO:0007669"/>
    <property type="project" value="UniProtKB-SubCell"/>
</dbReference>
<comment type="caution">
    <text evidence="5">The sequence shown here is derived from an EMBL/GenBank/DDBJ whole genome shotgun (WGS) entry which is preliminary data.</text>
</comment>
<comment type="similarity">
    <text evidence="3">Belongs to the CoaE family.</text>
</comment>
<comment type="function">
    <text evidence="3">Catalyzes the phosphorylation of the 3'-hydroxyl group of dephosphocoenzyme A to form coenzyme A.</text>
</comment>
<keyword evidence="3 5" id="KW-0418">Kinase</keyword>
<comment type="pathway">
    <text evidence="3">Cofactor biosynthesis; coenzyme A biosynthesis; CoA from (R)-pantothenate: step 5/5.</text>
</comment>
<gene>
    <name evidence="3" type="primary">coaE</name>
    <name evidence="5" type="ORF">A6M21_00470</name>
</gene>
<keyword evidence="6" id="KW-1185">Reference proteome</keyword>
<dbReference type="RefSeq" id="WP_066668859.1">
    <property type="nucleotide sequence ID" value="NZ_LYVF01000165.1"/>
</dbReference>
<dbReference type="Gene3D" id="3.40.50.300">
    <property type="entry name" value="P-loop containing nucleotide triphosphate hydrolases"/>
    <property type="match status" value="1"/>
</dbReference>
<dbReference type="GO" id="GO:0005524">
    <property type="term" value="F:ATP binding"/>
    <property type="evidence" value="ECO:0007669"/>
    <property type="project" value="UniProtKB-UniRule"/>
</dbReference>
<dbReference type="HAMAP" id="MF_00376">
    <property type="entry name" value="Dephospho_CoA_kinase"/>
    <property type="match status" value="1"/>
</dbReference>
<proteinExistence type="inferred from homology"/>
<dbReference type="PANTHER" id="PTHR10695">
    <property type="entry name" value="DEPHOSPHO-COA KINASE-RELATED"/>
    <property type="match status" value="1"/>
</dbReference>
<dbReference type="PANTHER" id="PTHR10695:SF46">
    <property type="entry name" value="BIFUNCTIONAL COENZYME A SYNTHASE-RELATED"/>
    <property type="match status" value="1"/>
</dbReference>
<evidence type="ECO:0000256" key="2">
    <source>
        <dbReference type="ARBA" id="ARBA00022840"/>
    </source>
</evidence>
<dbReference type="GO" id="GO:0004140">
    <property type="term" value="F:dephospho-CoA kinase activity"/>
    <property type="evidence" value="ECO:0007669"/>
    <property type="project" value="UniProtKB-UniRule"/>
</dbReference>
<dbReference type="GO" id="GO:0015937">
    <property type="term" value="P:coenzyme A biosynthetic process"/>
    <property type="evidence" value="ECO:0007669"/>
    <property type="project" value="UniProtKB-UniRule"/>
</dbReference>
<name>A0A1B7LE25_9FIRM</name>